<dbReference type="InterPro" id="IPR002123">
    <property type="entry name" value="Plipid/glycerol_acylTrfase"/>
</dbReference>
<dbReference type="EMBL" id="JAUFPU010000018">
    <property type="protein sequence ID" value="MDN3578772.1"/>
    <property type="molecule type" value="Genomic_DNA"/>
</dbReference>
<keyword evidence="2" id="KW-0808">Transferase</keyword>
<comment type="caution">
    <text evidence="6">The sequence shown here is derived from an EMBL/GenBank/DDBJ whole genome shotgun (WGS) entry which is preliminary data.</text>
</comment>
<gene>
    <name evidence="6" type="ORF">QWZ03_18555</name>
</gene>
<keyword evidence="4" id="KW-0472">Membrane</keyword>
<dbReference type="PANTHER" id="PTHR10434:SF40">
    <property type="entry name" value="1-ACYL-SN-GLYCEROL-3-PHOSPHATE ACYLTRANSFERASE"/>
    <property type="match status" value="1"/>
</dbReference>
<dbReference type="Proteomes" id="UP001180081">
    <property type="component" value="Unassembled WGS sequence"/>
</dbReference>
<accession>A0ABT8BAF6</accession>
<dbReference type="RefSeq" id="WP_290334093.1">
    <property type="nucleotide sequence ID" value="NZ_JAUFPU010000018.1"/>
</dbReference>
<sequence length="255" mass="28440">MVWLRSSLYMTGWALNTVLCAIGCMLALPLPYKVRYGVISYWCWFAVKWLELTCGLRGRVIGRENLPREAAVVMSKHQSAFETMFLQRLVPLTAWVVKRELLWIPFFGWGLWSLRPIAIDRANSGVASRQLIEQGTQRLKDGAWIVIFPEGSRIAAGKRGRYKQGGARLACALGAPVVPVAVNSGEFWPRNSFLKYPGETTVSIGPPIPTVGKSADQVRREVESWIETEMVRISGVGPCWPANKQPQDVHGTITA</sequence>
<protein>
    <submittedName>
        <fullName evidence="6">Lysophospholipid acyltransferase family protein</fullName>
    </submittedName>
</protein>
<feature type="transmembrane region" description="Helical" evidence="4">
    <location>
        <begin position="12"/>
        <end position="32"/>
    </location>
</feature>
<dbReference type="PANTHER" id="PTHR10434">
    <property type="entry name" value="1-ACYL-SN-GLYCEROL-3-PHOSPHATE ACYLTRANSFERASE"/>
    <property type="match status" value="1"/>
</dbReference>
<keyword evidence="3 6" id="KW-0012">Acyltransferase</keyword>
<reference evidence="6" key="2">
    <citation type="submission" date="2023-06" db="EMBL/GenBank/DDBJ databases">
        <authorList>
            <person name="Lucena T."/>
            <person name="Sun Q."/>
        </authorList>
    </citation>
    <scope>NUCLEOTIDE SEQUENCE</scope>
    <source>
        <strain evidence="6">CECT 7703</strain>
    </source>
</reference>
<name>A0ABT8BAF6_9NEIS</name>
<proteinExistence type="predicted"/>
<evidence type="ECO:0000313" key="6">
    <source>
        <dbReference type="EMBL" id="MDN3578772.1"/>
    </source>
</evidence>
<organism evidence="6 7">
    <name type="scientific">Chitinimonas viridis</name>
    <dbReference type="NCBI Taxonomy" id="664880"/>
    <lineage>
        <taxon>Bacteria</taxon>
        <taxon>Pseudomonadati</taxon>
        <taxon>Pseudomonadota</taxon>
        <taxon>Betaproteobacteria</taxon>
        <taxon>Neisseriales</taxon>
        <taxon>Chitinibacteraceae</taxon>
        <taxon>Chitinimonas</taxon>
    </lineage>
</organism>
<evidence type="ECO:0000313" key="7">
    <source>
        <dbReference type="Proteomes" id="UP001180081"/>
    </source>
</evidence>
<evidence type="ECO:0000256" key="3">
    <source>
        <dbReference type="ARBA" id="ARBA00023315"/>
    </source>
</evidence>
<feature type="domain" description="Phospholipid/glycerol acyltransferase" evidence="5">
    <location>
        <begin position="71"/>
        <end position="185"/>
    </location>
</feature>
<comment type="pathway">
    <text evidence="1">Lipid metabolism.</text>
</comment>
<dbReference type="GO" id="GO:0016746">
    <property type="term" value="F:acyltransferase activity"/>
    <property type="evidence" value="ECO:0007669"/>
    <property type="project" value="UniProtKB-KW"/>
</dbReference>
<evidence type="ECO:0000259" key="5">
    <source>
        <dbReference type="SMART" id="SM00563"/>
    </source>
</evidence>
<keyword evidence="4" id="KW-1133">Transmembrane helix</keyword>
<evidence type="ECO:0000256" key="2">
    <source>
        <dbReference type="ARBA" id="ARBA00022679"/>
    </source>
</evidence>
<evidence type="ECO:0000256" key="1">
    <source>
        <dbReference type="ARBA" id="ARBA00005189"/>
    </source>
</evidence>
<keyword evidence="4" id="KW-0812">Transmembrane</keyword>
<dbReference type="SUPFAM" id="SSF69593">
    <property type="entry name" value="Glycerol-3-phosphate (1)-acyltransferase"/>
    <property type="match status" value="1"/>
</dbReference>
<dbReference type="Pfam" id="PF01553">
    <property type="entry name" value="Acyltransferase"/>
    <property type="match status" value="1"/>
</dbReference>
<keyword evidence="7" id="KW-1185">Reference proteome</keyword>
<reference evidence="6" key="1">
    <citation type="journal article" date="2014" name="Int. J. Syst. Evol. Microbiol.">
        <title>Complete genome of a new Firmicutes species belonging to the dominant human colonic microbiota ('Ruminococcus bicirculans') reveals two chromosomes and a selective capacity to utilize plant glucans.</title>
        <authorList>
            <consortium name="NISC Comparative Sequencing Program"/>
            <person name="Wegmann U."/>
            <person name="Louis P."/>
            <person name="Goesmann A."/>
            <person name="Henrissat B."/>
            <person name="Duncan S.H."/>
            <person name="Flint H.J."/>
        </authorList>
    </citation>
    <scope>NUCLEOTIDE SEQUENCE</scope>
    <source>
        <strain evidence="6">CECT 7703</strain>
    </source>
</reference>
<evidence type="ECO:0000256" key="4">
    <source>
        <dbReference type="SAM" id="Phobius"/>
    </source>
</evidence>
<dbReference type="CDD" id="cd07989">
    <property type="entry name" value="LPLAT_AGPAT-like"/>
    <property type="match status" value="1"/>
</dbReference>
<dbReference type="SMART" id="SM00563">
    <property type="entry name" value="PlsC"/>
    <property type="match status" value="1"/>
</dbReference>